<dbReference type="SMART" id="SM00822">
    <property type="entry name" value="PKS_KR"/>
    <property type="match status" value="1"/>
</dbReference>
<evidence type="ECO:0000256" key="1">
    <source>
        <dbReference type="ARBA" id="ARBA00006484"/>
    </source>
</evidence>
<name>A0A4Q2RZT6_9ACTN</name>
<dbReference type="GO" id="GO:0016020">
    <property type="term" value="C:membrane"/>
    <property type="evidence" value="ECO:0007669"/>
    <property type="project" value="TreeGrafter"/>
</dbReference>
<dbReference type="PANTHER" id="PTHR44196:SF1">
    <property type="entry name" value="DEHYDROGENASE_REDUCTASE SDR FAMILY MEMBER 7B"/>
    <property type="match status" value="1"/>
</dbReference>
<dbReference type="InterPro" id="IPR020904">
    <property type="entry name" value="Sc_DH/Rdtase_CS"/>
</dbReference>
<keyword evidence="6" id="KW-1185">Reference proteome</keyword>
<evidence type="ECO:0000313" key="6">
    <source>
        <dbReference type="Proteomes" id="UP000294071"/>
    </source>
</evidence>
<dbReference type="PRINTS" id="PR00081">
    <property type="entry name" value="GDHRDH"/>
</dbReference>
<reference evidence="5 6" key="1">
    <citation type="submission" date="2019-01" db="EMBL/GenBank/DDBJ databases">
        <title>Novel species of Nocardioides.</title>
        <authorList>
            <person name="Liu Q."/>
            <person name="Xin Y.-H."/>
        </authorList>
    </citation>
    <scope>NUCLEOTIDE SEQUENCE [LARGE SCALE GENOMIC DNA]</scope>
    <source>
        <strain evidence="5 6">CGMCC 4.6882</strain>
    </source>
</reference>
<dbReference type="InterPro" id="IPR036291">
    <property type="entry name" value="NAD(P)-bd_dom_sf"/>
</dbReference>
<evidence type="ECO:0000256" key="2">
    <source>
        <dbReference type="ARBA" id="ARBA00023002"/>
    </source>
</evidence>
<keyword evidence="2" id="KW-0560">Oxidoreductase</keyword>
<dbReference type="EMBL" id="SDWT01000001">
    <property type="protein sequence ID" value="RYB94727.1"/>
    <property type="molecule type" value="Genomic_DNA"/>
</dbReference>
<evidence type="ECO:0000259" key="4">
    <source>
        <dbReference type="SMART" id="SM00822"/>
    </source>
</evidence>
<evidence type="ECO:0000313" key="5">
    <source>
        <dbReference type="EMBL" id="RYB94727.1"/>
    </source>
</evidence>
<dbReference type="Gene3D" id="3.40.50.720">
    <property type="entry name" value="NAD(P)-binding Rossmann-like Domain"/>
    <property type="match status" value="1"/>
</dbReference>
<dbReference type="AlphaFoldDB" id="A0A4Q2RZT6"/>
<proteinExistence type="inferred from homology"/>
<feature type="compositionally biased region" description="Basic residues" evidence="3">
    <location>
        <begin position="38"/>
        <end position="59"/>
    </location>
</feature>
<dbReference type="InterPro" id="IPR057326">
    <property type="entry name" value="KR_dom"/>
</dbReference>
<comment type="similarity">
    <text evidence="1">Belongs to the short-chain dehydrogenases/reductases (SDR) family.</text>
</comment>
<dbReference type="InterPro" id="IPR002347">
    <property type="entry name" value="SDR_fam"/>
</dbReference>
<feature type="domain" description="Ketoreductase" evidence="4">
    <location>
        <begin position="99"/>
        <end position="285"/>
    </location>
</feature>
<dbReference type="Pfam" id="PF00106">
    <property type="entry name" value="adh_short"/>
    <property type="match status" value="1"/>
</dbReference>
<dbReference type="PANTHER" id="PTHR44196">
    <property type="entry name" value="DEHYDROGENASE/REDUCTASE SDR FAMILY MEMBER 7B"/>
    <property type="match status" value="1"/>
</dbReference>
<dbReference type="SUPFAM" id="SSF51735">
    <property type="entry name" value="NAD(P)-binding Rossmann-fold domains"/>
    <property type="match status" value="1"/>
</dbReference>
<protein>
    <submittedName>
        <fullName evidence="5">SDR family NAD(P)-dependent oxidoreductase</fullName>
    </submittedName>
</protein>
<accession>A0A4Q2RZT6</accession>
<comment type="caution">
    <text evidence="5">The sequence shown here is derived from an EMBL/GenBank/DDBJ whole genome shotgun (WGS) entry which is preliminary data.</text>
</comment>
<organism evidence="5 6">
    <name type="scientific">Nocardioides oleivorans</name>
    <dbReference type="NCBI Taxonomy" id="273676"/>
    <lineage>
        <taxon>Bacteria</taxon>
        <taxon>Bacillati</taxon>
        <taxon>Actinomycetota</taxon>
        <taxon>Actinomycetes</taxon>
        <taxon>Propionibacteriales</taxon>
        <taxon>Nocardioidaceae</taxon>
        <taxon>Nocardioides</taxon>
    </lineage>
</organism>
<sequence>MPGQATPARGGGSREPTRGRCVPAGCAALRPAGGTPRTTRRAARTGRGRPQRQHHHRVPRAGGGVGRVDTVRPTAQRGWTSALAPQGRRPVTRTVDQAQVVLVTGASSGIGRATALEAARHGDHVTVLARSVSELQDLVTECVAVGAASASVAVADVSDDARVAEVVQLAVARHGHLDAVFHCAGVVTYGRAEEVTPDDFTAVITTNLLGSAILARHVVRVFREQEHGVLVLVGSLLGHVTVPDMTPYVVSKWGVRALAKQLALENDDLPHVHIAHVAPGSVDTPIYDNALDSAGAVNAPPPPVISPERAARVVYRQLRSPRAESQTALANFALIWAHNFVPFAWRRLVGPVFRAVSHRRPDTEAQKG</sequence>
<gene>
    <name evidence="5" type="ORF">EUA93_10450</name>
</gene>
<evidence type="ECO:0000256" key="3">
    <source>
        <dbReference type="SAM" id="MobiDB-lite"/>
    </source>
</evidence>
<dbReference type="Proteomes" id="UP000294071">
    <property type="component" value="Unassembled WGS sequence"/>
</dbReference>
<feature type="region of interest" description="Disordered" evidence="3">
    <location>
        <begin position="1"/>
        <end position="70"/>
    </location>
</feature>
<dbReference type="PROSITE" id="PS00061">
    <property type="entry name" value="ADH_SHORT"/>
    <property type="match status" value="1"/>
</dbReference>
<dbReference type="OrthoDB" id="5242868at2"/>
<dbReference type="GO" id="GO:0016491">
    <property type="term" value="F:oxidoreductase activity"/>
    <property type="evidence" value="ECO:0007669"/>
    <property type="project" value="UniProtKB-KW"/>
</dbReference>